<keyword evidence="1" id="KW-0175">Coiled coil</keyword>
<dbReference type="RefSeq" id="WP_307396633.1">
    <property type="nucleotide sequence ID" value="NZ_BAAADK010000008.1"/>
</dbReference>
<keyword evidence="3" id="KW-1133">Transmembrane helix</keyword>
<dbReference type="EMBL" id="JAUSTY010000017">
    <property type="protein sequence ID" value="MDQ0167592.1"/>
    <property type="molecule type" value="Genomic_DNA"/>
</dbReference>
<dbReference type="Pfam" id="PF04977">
    <property type="entry name" value="DivIC"/>
    <property type="match status" value="1"/>
</dbReference>
<feature type="compositionally biased region" description="Polar residues" evidence="2">
    <location>
        <begin position="1"/>
        <end position="17"/>
    </location>
</feature>
<keyword evidence="3" id="KW-0812">Transmembrane</keyword>
<name>A0ABT9W2X9_9BACI</name>
<evidence type="ECO:0000256" key="2">
    <source>
        <dbReference type="SAM" id="MobiDB-lite"/>
    </source>
</evidence>
<keyword evidence="4" id="KW-0131">Cell cycle</keyword>
<dbReference type="InterPro" id="IPR039076">
    <property type="entry name" value="DivIC"/>
</dbReference>
<keyword evidence="3" id="KW-0472">Membrane</keyword>
<organism evidence="4 5">
    <name type="scientific">Caldalkalibacillus horti</name>
    <dbReference type="NCBI Taxonomy" id="77523"/>
    <lineage>
        <taxon>Bacteria</taxon>
        <taxon>Bacillati</taxon>
        <taxon>Bacillota</taxon>
        <taxon>Bacilli</taxon>
        <taxon>Bacillales</taxon>
        <taxon>Bacillaceae</taxon>
        <taxon>Caldalkalibacillus</taxon>
    </lineage>
</organism>
<gene>
    <name evidence="4" type="ORF">J2S11_003517</name>
</gene>
<protein>
    <submittedName>
        <fullName evidence="4">Cell division protein DivIC</fullName>
    </submittedName>
</protein>
<comment type="caution">
    <text evidence="4">The sequence shown here is derived from an EMBL/GenBank/DDBJ whole genome shotgun (WGS) entry which is preliminary data.</text>
</comment>
<accession>A0ABT9W2X9</accession>
<evidence type="ECO:0000256" key="3">
    <source>
        <dbReference type="SAM" id="Phobius"/>
    </source>
</evidence>
<feature type="region of interest" description="Disordered" evidence="2">
    <location>
        <begin position="1"/>
        <end position="29"/>
    </location>
</feature>
<dbReference type="InterPro" id="IPR007060">
    <property type="entry name" value="FtsL/DivIC"/>
</dbReference>
<evidence type="ECO:0000256" key="1">
    <source>
        <dbReference type="SAM" id="Coils"/>
    </source>
</evidence>
<keyword evidence="5" id="KW-1185">Reference proteome</keyword>
<dbReference type="PANTHER" id="PTHR40027">
    <property type="entry name" value="CELL DIVISION PROTEIN DIVIC"/>
    <property type="match status" value="1"/>
</dbReference>
<dbReference type="PANTHER" id="PTHR40027:SF1">
    <property type="entry name" value="CELL DIVISION PROTEIN DIVIC"/>
    <property type="match status" value="1"/>
</dbReference>
<reference evidence="4 5" key="1">
    <citation type="submission" date="2023-07" db="EMBL/GenBank/DDBJ databases">
        <title>Genomic Encyclopedia of Type Strains, Phase IV (KMG-IV): sequencing the most valuable type-strain genomes for metagenomic binning, comparative biology and taxonomic classification.</title>
        <authorList>
            <person name="Goeker M."/>
        </authorList>
    </citation>
    <scope>NUCLEOTIDE SEQUENCE [LARGE SCALE GENOMIC DNA]</scope>
    <source>
        <strain evidence="4 5">DSM 12751</strain>
    </source>
</reference>
<dbReference type="Proteomes" id="UP001235840">
    <property type="component" value="Unassembled WGS sequence"/>
</dbReference>
<evidence type="ECO:0000313" key="4">
    <source>
        <dbReference type="EMBL" id="MDQ0167592.1"/>
    </source>
</evidence>
<keyword evidence="4" id="KW-0132">Cell division</keyword>
<sequence length="124" mass="14669">MQNQAPYSTHNYPSSSGPIKKTKPNPDEVEIKRKRSKRLKWFGAFMLLFFIWAGTTYMDQKSAIEEKRTELEAIQQKVAQINEEQSELLYQVKRLNDHDYIAEIARKDYFLSRPGEVIFRIPEK</sequence>
<feature type="transmembrane region" description="Helical" evidence="3">
    <location>
        <begin position="41"/>
        <end position="58"/>
    </location>
</feature>
<proteinExistence type="predicted"/>
<feature type="coiled-coil region" evidence="1">
    <location>
        <begin position="57"/>
        <end position="91"/>
    </location>
</feature>
<dbReference type="GO" id="GO:0051301">
    <property type="term" value="P:cell division"/>
    <property type="evidence" value="ECO:0007669"/>
    <property type="project" value="UniProtKB-KW"/>
</dbReference>
<evidence type="ECO:0000313" key="5">
    <source>
        <dbReference type="Proteomes" id="UP001235840"/>
    </source>
</evidence>